<accession>K0S5T0</accession>
<proteinExistence type="predicted"/>
<feature type="region of interest" description="Disordered" evidence="1">
    <location>
        <begin position="1"/>
        <end position="126"/>
    </location>
</feature>
<reference evidence="2 3" key="1">
    <citation type="journal article" date="2012" name="Genome Biol.">
        <title>Genome and low-iron response of an oceanic diatom adapted to chronic iron limitation.</title>
        <authorList>
            <person name="Lommer M."/>
            <person name="Specht M."/>
            <person name="Roy A.S."/>
            <person name="Kraemer L."/>
            <person name="Andreson R."/>
            <person name="Gutowska M.A."/>
            <person name="Wolf J."/>
            <person name="Bergner S.V."/>
            <person name="Schilhabel M.B."/>
            <person name="Klostermeier U.C."/>
            <person name="Beiko R.G."/>
            <person name="Rosenstiel P."/>
            <person name="Hippler M."/>
            <person name="Laroche J."/>
        </authorList>
    </citation>
    <scope>NUCLEOTIDE SEQUENCE [LARGE SCALE GENOMIC DNA]</scope>
    <source>
        <strain evidence="2 3">CCMP1005</strain>
    </source>
</reference>
<feature type="non-terminal residue" evidence="2">
    <location>
        <position position="1"/>
    </location>
</feature>
<dbReference type="EMBL" id="AGNL01020847">
    <property type="protein sequence ID" value="EJK60620.1"/>
    <property type="molecule type" value="Genomic_DNA"/>
</dbReference>
<comment type="caution">
    <text evidence="2">The sequence shown here is derived from an EMBL/GenBank/DDBJ whole genome shotgun (WGS) entry which is preliminary data.</text>
</comment>
<organism evidence="2 3">
    <name type="scientific">Thalassiosira oceanica</name>
    <name type="common">Marine diatom</name>
    <dbReference type="NCBI Taxonomy" id="159749"/>
    <lineage>
        <taxon>Eukaryota</taxon>
        <taxon>Sar</taxon>
        <taxon>Stramenopiles</taxon>
        <taxon>Ochrophyta</taxon>
        <taxon>Bacillariophyta</taxon>
        <taxon>Coscinodiscophyceae</taxon>
        <taxon>Thalassiosirophycidae</taxon>
        <taxon>Thalassiosirales</taxon>
        <taxon>Thalassiosiraceae</taxon>
        <taxon>Thalassiosira</taxon>
    </lineage>
</organism>
<gene>
    <name evidence="2" type="ORF">THAOC_18988</name>
</gene>
<dbReference type="Proteomes" id="UP000266841">
    <property type="component" value="Unassembled WGS sequence"/>
</dbReference>
<dbReference type="AlphaFoldDB" id="K0S5T0"/>
<keyword evidence="3" id="KW-1185">Reference proteome</keyword>
<sequence length="145" mass="14518">ARAGRGDAPPPSAGKSAGKPRGTDKVPGGDGPDAAASAGGRKTPKAGGTRDRVPPPRPGGEQLGGQELPRPPRGQGQGGADGAARGAGRVREEGPADGQAVEHRERRGAGEGDTVQVPEGIHTGRPRAVRVGGPALRRIVIFLLC</sequence>
<protein>
    <submittedName>
        <fullName evidence="2">Uncharacterized protein</fullName>
    </submittedName>
</protein>
<evidence type="ECO:0000313" key="2">
    <source>
        <dbReference type="EMBL" id="EJK60620.1"/>
    </source>
</evidence>
<feature type="compositionally biased region" description="Basic and acidic residues" evidence="1">
    <location>
        <begin position="89"/>
        <end position="110"/>
    </location>
</feature>
<name>K0S5T0_THAOC</name>
<evidence type="ECO:0000313" key="3">
    <source>
        <dbReference type="Proteomes" id="UP000266841"/>
    </source>
</evidence>
<evidence type="ECO:0000256" key="1">
    <source>
        <dbReference type="SAM" id="MobiDB-lite"/>
    </source>
</evidence>